<name>A0A2P2NBP1_RHIMU</name>
<organism evidence="1">
    <name type="scientific">Rhizophora mucronata</name>
    <name type="common">Asiatic mangrove</name>
    <dbReference type="NCBI Taxonomy" id="61149"/>
    <lineage>
        <taxon>Eukaryota</taxon>
        <taxon>Viridiplantae</taxon>
        <taxon>Streptophyta</taxon>
        <taxon>Embryophyta</taxon>
        <taxon>Tracheophyta</taxon>
        <taxon>Spermatophyta</taxon>
        <taxon>Magnoliopsida</taxon>
        <taxon>eudicotyledons</taxon>
        <taxon>Gunneridae</taxon>
        <taxon>Pentapetalae</taxon>
        <taxon>rosids</taxon>
        <taxon>fabids</taxon>
        <taxon>Malpighiales</taxon>
        <taxon>Rhizophoraceae</taxon>
        <taxon>Rhizophora</taxon>
    </lineage>
</organism>
<sequence length="27" mass="3071">MSKKKVCFATFDDHPGHCTSLIYLQVT</sequence>
<evidence type="ECO:0000313" key="1">
    <source>
        <dbReference type="EMBL" id="MBX39883.1"/>
    </source>
</evidence>
<dbReference type="AlphaFoldDB" id="A0A2P2NBP1"/>
<protein>
    <submittedName>
        <fullName evidence="1">Uncharacterized protein</fullName>
    </submittedName>
</protein>
<accession>A0A2P2NBP1</accession>
<dbReference type="EMBL" id="GGEC01059399">
    <property type="protein sequence ID" value="MBX39883.1"/>
    <property type="molecule type" value="Transcribed_RNA"/>
</dbReference>
<reference evidence="1" key="1">
    <citation type="submission" date="2018-02" db="EMBL/GenBank/DDBJ databases">
        <title>Rhizophora mucronata_Transcriptome.</title>
        <authorList>
            <person name="Meera S.P."/>
            <person name="Sreeshan A."/>
            <person name="Augustine A."/>
        </authorList>
    </citation>
    <scope>NUCLEOTIDE SEQUENCE</scope>
    <source>
        <tissue evidence="1">Leaf</tissue>
    </source>
</reference>
<proteinExistence type="predicted"/>